<dbReference type="OrthoDB" id="3637015at2"/>
<dbReference type="Proteomes" id="UP000016960">
    <property type="component" value="Unassembled WGS sequence"/>
</dbReference>
<dbReference type="AlphaFoldDB" id="U5DMH3"/>
<evidence type="ECO:0000313" key="1">
    <source>
        <dbReference type="EMBL" id="ERN40905.1"/>
    </source>
</evidence>
<comment type="caution">
    <text evidence="1">The sequence shown here is derived from an EMBL/GenBank/DDBJ whole genome shotgun (WGS) entry which is preliminary data.</text>
</comment>
<dbReference type="EMBL" id="ASSJ01000065">
    <property type="protein sequence ID" value="ERN40905.1"/>
    <property type="molecule type" value="Genomic_DNA"/>
</dbReference>
<accession>U5DMH3</accession>
<proteinExistence type="predicted"/>
<organism evidence="1 2">
    <name type="scientific">Rubidibacter lacunae KORDI 51-2</name>
    <dbReference type="NCBI Taxonomy" id="582515"/>
    <lineage>
        <taxon>Bacteria</taxon>
        <taxon>Bacillati</taxon>
        <taxon>Cyanobacteriota</taxon>
        <taxon>Cyanophyceae</taxon>
        <taxon>Oscillatoriophycideae</taxon>
        <taxon>Chroococcales</taxon>
        <taxon>Aphanothecaceae</taxon>
        <taxon>Rubidibacter</taxon>
    </lineage>
</organism>
<evidence type="ECO:0000313" key="2">
    <source>
        <dbReference type="Proteomes" id="UP000016960"/>
    </source>
</evidence>
<gene>
    <name evidence="1" type="ORF">KR51_00025530</name>
</gene>
<reference evidence="1 2" key="1">
    <citation type="submission" date="2013-05" db="EMBL/GenBank/DDBJ databases">
        <title>Draft genome sequence of Rubidibacter lacunae KORDI 51-2.</title>
        <authorList>
            <person name="Choi D.H."/>
            <person name="Noh J.H."/>
            <person name="Kwon K.-K."/>
            <person name="Lee J.-H."/>
            <person name="Ryu J.-Y."/>
        </authorList>
    </citation>
    <scope>NUCLEOTIDE SEQUENCE [LARGE SCALE GENOMIC DNA]</scope>
    <source>
        <strain evidence="1 2">KORDI 51-2</strain>
    </source>
</reference>
<dbReference type="RefSeq" id="WP_022607897.1">
    <property type="nucleotide sequence ID" value="NZ_ASSJ01000065.1"/>
</dbReference>
<dbReference type="eggNOG" id="COG3291">
    <property type="taxonomic scope" value="Bacteria"/>
</dbReference>
<dbReference type="InParanoid" id="U5DMH3"/>
<keyword evidence="2" id="KW-1185">Reference proteome</keyword>
<protein>
    <submittedName>
        <fullName evidence="1">Uncharacterized protein</fullName>
    </submittedName>
</protein>
<name>U5DMH3_9CHRO</name>
<sequence>MLRSIAVMLILAVLPGCGISRSIDNAVAVLDRGIEDISTESANWQTILQRVASELPDDISEVIRNDAQNLATRSIATAGVEFRCNVDFLAGRAKASLQRLKAKLRGKNPPILPPAFCQVSPDAVDLNADAESWAKIAVYGYDLDHSDTSGKPLTFFLIDSSGAQQPIPEDRIGRTTHYQVTLNLGGMAKNLHVKGVSKIVASWNESTNKLPQVIVLPWQPERRSERVNVGRTDLIPKKVGRGDADFNTHDDEHMSVVVRGVFEIREFDILSRVFMHAKEERHDWTEVREWSLPAAVYKAPKGWKIVEVRPRANSRHTANITTHDAQSYSRPAGEIVSTFQVWGDRNGDEAGTWTRVRVHWRAIEIDLEQTTPEWAH</sequence>